<evidence type="ECO:0000256" key="6">
    <source>
        <dbReference type="SAM" id="Phobius"/>
    </source>
</evidence>
<feature type="transmembrane region" description="Helical" evidence="6">
    <location>
        <begin position="313"/>
        <end position="334"/>
    </location>
</feature>
<dbReference type="InterPro" id="IPR044550">
    <property type="entry name" value="WzxE"/>
</dbReference>
<keyword evidence="8" id="KW-1185">Reference proteome</keyword>
<dbReference type="PRINTS" id="PR01988">
    <property type="entry name" value="EXPORTERBACE"/>
</dbReference>
<protein>
    <submittedName>
        <fullName evidence="7">PST family polysaccharide transporter</fullName>
    </submittedName>
</protein>
<evidence type="ECO:0000313" key="7">
    <source>
        <dbReference type="EMBL" id="RKS17512.1"/>
    </source>
</evidence>
<keyword evidence="5 6" id="KW-0472">Membrane</keyword>
<name>A0A495LWD5_9FLAO</name>
<dbReference type="PANTHER" id="PTHR30250">
    <property type="entry name" value="PST FAMILY PREDICTED COLANIC ACID TRANSPORTER"/>
    <property type="match status" value="1"/>
</dbReference>
<dbReference type="AlphaFoldDB" id="A0A495LWD5"/>
<feature type="transmembrane region" description="Helical" evidence="6">
    <location>
        <begin position="274"/>
        <end position="292"/>
    </location>
</feature>
<evidence type="ECO:0000256" key="2">
    <source>
        <dbReference type="ARBA" id="ARBA00022475"/>
    </source>
</evidence>
<gene>
    <name evidence="7" type="ORF">CLV94_3399</name>
</gene>
<dbReference type="GO" id="GO:0005886">
    <property type="term" value="C:plasma membrane"/>
    <property type="evidence" value="ECO:0007669"/>
    <property type="project" value="UniProtKB-SubCell"/>
</dbReference>
<dbReference type="EMBL" id="RBLC01000008">
    <property type="protein sequence ID" value="RKS17512.1"/>
    <property type="molecule type" value="Genomic_DNA"/>
</dbReference>
<dbReference type="Pfam" id="PF01943">
    <property type="entry name" value="Polysacc_synt"/>
    <property type="match status" value="1"/>
</dbReference>
<dbReference type="Proteomes" id="UP000277579">
    <property type="component" value="Unassembled WGS sequence"/>
</dbReference>
<evidence type="ECO:0000256" key="1">
    <source>
        <dbReference type="ARBA" id="ARBA00004651"/>
    </source>
</evidence>
<dbReference type="InterPro" id="IPR002797">
    <property type="entry name" value="Polysacc_synth"/>
</dbReference>
<proteinExistence type="predicted"/>
<feature type="transmembrane region" description="Helical" evidence="6">
    <location>
        <begin position="127"/>
        <end position="146"/>
    </location>
</feature>
<reference evidence="7 8" key="1">
    <citation type="submission" date="2018-10" db="EMBL/GenBank/DDBJ databases">
        <title>Genomic Encyclopedia of Archaeal and Bacterial Type Strains, Phase II (KMG-II): from individual species to whole genera.</title>
        <authorList>
            <person name="Goeker M."/>
        </authorList>
    </citation>
    <scope>NUCLEOTIDE SEQUENCE [LARGE SCALE GENOMIC DNA]</scope>
    <source>
        <strain evidence="7 8">DSM 29537</strain>
    </source>
</reference>
<evidence type="ECO:0000256" key="4">
    <source>
        <dbReference type="ARBA" id="ARBA00022989"/>
    </source>
</evidence>
<feature type="transmembrane region" description="Helical" evidence="6">
    <location>
        <begin position="184"/>
        <end position="206"/>
    </location>
</feature>
<feature type="transmembrane region" description="Helical" evidence="6">
    <location>
        <begin position="21"/>
        <end position="43"/>
    </location>
</feature>
<evidence type="ECO:0000313" key="8">
    <source>
        <dbReference type="Proteomes" id="UP000277579"/>
    </source>
</evidence>
<dbReference type="OrthoDB" id="9769862at2"/>
<dbReference type="PANTHER" id="PTHR30250:SF30">
    <property type="entry name" value="LIPID III FLIPPASE"/>
    <property type="match status" value="1"/>
</dbReference>
<evidence type="ECO:0000256" key="5">
    <source>
        <dbReference type="ARBA" id="ARBA00023136"/>
    </source>
</evidence>
<feature type="transmembrane region" description="Helical" evidence="6">
    <location>
        <begin position="399"/>
        <end position="419"/>
    </location>
</feature>
<dbReference type="GO" id="GO:0009246">
    <property type="term" value="P:enterobacterial common antigen biosynthetic process"/>
    <property type="evidence" value="ECO:0007669"/>
    <property type="project" value="InterPro"/>
</dbReference>
<feature type="transmembrane region" description="Helical" evidence="6">
    <location>
        <begin position="227"/>
        <end position="248"/>
    </location>
</feature>
<feature type="transmembrane region" description="Helical" evidence="6">
    <location>
        <begin position="88"/>
        <end position="115"/>
    </location>
</feature>
<organism evidence="7 8">
    <name type="scientific">Flavobacterium endophyticum</name>
    <dbReference type="NCBI Taxonomy" id="1540163"/>
    <lineage>
        <taxon>Bacteria</taxon>
        <taxon>Pseudomonadati</taxon>
        <taxon>Bacteroidota</taxon>
        <taxon>Flavobacteriia</taxon>
        <taxon>Flavobacteriales</taxon>
        <taxon>Flavobacteriaceae</taxon>
        <taxon>Flavobacterium</taxon>
    </lineage>
</organism>
<evidence type="ECO:0000256" key="3">
    <source>
        <dbReference type="ARBA" id="ARBA00022692"/>
    </source>
</evidence>
<dbReference type="InterPro" id="IPR050833">
    <property type="entry name" value="Poly_Biosynth_Transport"/>
</dbReference>
<sequence length="425" mass="47984">MISIKKIVASSLFKVTSLNSISVVIKILIGILSSKIIALFLGAPGMALVGNMRNFFSSVETITTLGFQNGIVKYAAENQNDEAHIKKIISTTFITLLCSSILFAFVLFLFSGYWNEQVFGAHHNFDFVFIVLAFSVPFYVLNVFLVSILNGFGKYNKIIYINIFGSIIGLIVSVILIWELNIAGALISVVVTPALLLFVTFIYFRAEMDLWKYISFQSFDFDIIKSLSSFSLMALVSGFLGPLVFLAIRNNVIEKLGTEQAGYWSAMERISSNYLMFISTLLTVYFLPKLILATAKKETKTVFYSYYKTILPIFIFTAGIIYVLRHFIVAFLFTKDFMPVENLFKWQLIGDTLKVASLILGFEFFAKKMTVAFIISELLSLAVLYASTLYFIADYGIEGIVMAHAFTYLLYFLVLSIYFRSTMKL</sequence>
<keyword evidence="4 6" id="KW-1133">Transmembrane helix</keyword>
<accession>A0A495LWD5</accession>
<dbReference type="InterPro" id="IPR022324">
    <property type="entry name" value="Bacilysin_exporter_BacE_put"/>
</dbReference>
<dbReference type="RefSeq" id="WP_121377668.1">
    <property type="nucleotide sequence ID" value="NZ_RBLC01000008.1"/>
</dbReference>
<dbReference type="CDD" id="cd13125">
    <property type="entry name" value="MATE_like_10"/>
    <property type="match status" value="1"/>
</dbReference>
<feature type="transmembrane region" description="Helical" evidence="6">
    <location>
        <begin position="158"/>
        <end position="178"/>
    </location>
</feature>
<comment type="caution">
    <text evidence="7">The sequence shown here is derived from an EMBL/GenBank/DDBJ whole genome shotgun (WGS) entry which is preliminary data.</text>
</comment>
<keyword evidence="3 6" id="KW-0812">Transmembrane</keyword>
<comment type="subcellular location">
    <subcellularLocation>
        <location evidence="1">Cell membrane</location>
        <topology evidence="1">Multi-pass membrane protein</topology>
    </subcellularLocation>
</comment>
<feature type="transmembrane region" description="Helical" evidence="6">
    <location>
        <begin position="372"/>
        <end position="393"/>
    </location>
</feature>
<keyword evidence="2" id="KW-1003">Cell membrane</keyword>